<feature type="compositionally biased region" description="Acidic residues" evidence="1">
    <location>
        <begin position="93"/>
        <end position="105"/>
    </location>
</feature>
<keyword evidence="3" id="KW-1185">Reference proteome</keyword>
<protein>
    <submittedName>
        <fullName evidence="2">Uncharacterized protein</fullName>
    </submittedName>
</protein>
<evidence type="ECO:0000313" key="2">
    <source>
        <dbReference type="EMBL" id="MBW0482176.1"/>
    </source>
</evidence>
<dbReference type="Proteomes" id="UP000765509">
    <property type="component" value="Unassembled WGS sequence"/>
</dbReference>
<feature type="region of interest" description="Disordered" evidence="1">
    <location>
        <begin position="85"/>
        <end position="105"/>
    </location>
</feature>
<sequence>MASSGHFDPSQIYDGYKEEEALDPSCTECLKRGGNVSNIIIPALQSAIIALLGRSLVNIQGLHFPISEVPISRINNQGVVKRIRRIANSPTDPDAEGSDELDGEEDEVVLNSVGHKSSISPSQTFSKIFQIQVIISTPRNFQQVLSTIPSSILPPSPNPSTSRPAMVSPVRPSPIAQPRHFPMVTPNNYNWWRVPVGEEKNNRLCNFLPPKYCSKGNIGLSELPERIQIWKILCQ</sequence>
<dbReference type="EMBL" id="AVOT02006678">
    <property type="protein sequence ID" value="MBW0482176.1"/>
    <property type="molecule type" value="Genomic_DNA"/>
</dbReference>
<reference evidence="2" key="1">
    <citation type="submission" date="2021-03" db="EMBL/GenBank/DDBJ databases">
        <title>Draft genome sequence of rust myrtle Austropuccinia psidii MF-1, a brazilian biotype.</title>
        <authorList>
            <person name="Quecine M.C."/>
            <person name="Pachon D.M.R."/>
            <person name="Bonatelli M.L."/>
            <person name="Correr F.H."/>
            <person name="Franceschini L.M."/>
            <person name="Leite T.F."/>
            <person name="Margarido G.R.A."/>
            <person name="Almeida C.A."/>
            <person name="Ferrarezi J.A."/>
            <person name="Labate C.A."/>
        </authorList>
    </citation>
    <scope>NUCLEOTIDE SEQUENCE</scope>
    <source>
        <strain evidence="2">MF-1</strain>
    </source>
</reference>
<name>A0A9Q3CBU2_9BASI</name>
<evidence type="ECO:0000313" key="3">
    <source>
        <dbReference type="Proteomes" id="UP000765509"/>
    </source>
</evidence>
<organism evidence="2 3">
    <name type="scientific">Austropuccinia psidii MF-1</name>
    <dbReference type="NCBI Taxonomy" id="1389203"/>
    <lineage>
        <taxon>Eukaryota</taxon>
        <taxon>Fungi</taxon>
        <taxon>Dikarya</taxon>
        <taxon>Basidiomycota</taxon>
        <taxon>Pucciniomycotina</taxon>
        <taxon>Pucciniomycetes</taxon>
        <taxon>Pucciniales</taxon>
        <taxon>Sphaerophragmiaceae</taxon>
        <taxon>Austropuccinia</taxon>
    </lineage>
</organism>
<comment type="caution">
    <text evidence="2">The sequence shown here is derived from an EMBL/GenBank/DDBJ whole genome shotgun (WGS) entry which is preliminary data.</text>
</comment>
<gene>
    <name evidence="2" type="ORF">O181_021891</name>
</gene>
<dbReference type="AlphaFoldDB" id="A0A9Q3CBU2"/>
<evidence type="ECO:0000256" key="1">
    <source>
        <dbReference type="SAM" id="MobiDB-lite"/>
    </source>
</evidence>
<accession>A0A9Q3CBU2</accession>
<proteinExistence type="predicted"/>